<dbReference type="SUPFAM" id="SSF48498">
    <property type="entry name" value="Tetracyclin repressor-like, C-terminal domain"/>
    <property type="match status" value="1"/>
</dbReference>
<dbReference type="PANTHER" id="PTHR30055">
    <property type="entry name" value="HTH-TYPE TRANSCRIPTIONAL REGULATOR RUTR"/>
    <property type="match status" value="1"/>
</dbReference>
<keyword evidence="1" id="KW-0805">Transcription regulation</keyword>
<evidence type="ECO:0000256" key="5">
    <source>
        <dbReference type="SAM" id="MobiDB-lite"/>
    </source>
</evidence>
<feature type="DNA-binding region" description="H-T-H motif" evidence="4">
    <location>
        <begin position="54"/>
        <end position="73"/>
    </location>
</feature>
<evidence type="ECO:0000259" key="6">
    <source>
        <dbReference type="PROSITE" id="PS50977"/>
    </source>
</evidence>
<dbReference type="Pfam" id="PF16859">
    <property type="entry name" value="TetR_C_11"/>
    <property type="match status" value="1"/>
</dbReference>
<dbReference type="PROSITE" id="PS50977">
    <property type="entry name" value="HTH_TETR_2"/>
    <property type="match status" value="1"/>
</dbReference>
<reference evidence="8" key="1">
    <citation type="journal article" date="2019" name="Int. J. Syst. Evol. Microbiol.">
        <title>The Global Catalogue of Microorganisms (GCM) 10K type strain sequencing project: providing services to taxonomists for standard genome sequencing and annotation.</title>
        <authorList>
            <consortium name="The Broad Institute Genomics Platform"/>
            <consortium name="The Broad Institute Genome Sequencing Center for Infectious Disease"/>
            <person name="Wu L."/>
            <person name="Ma J."/>
        </authorList>
    </citation>
    <scope>NUCLEOTIDE SEQUENCE [LARGE SCALE GENOMIC DNA]</scope>
    <source>
        <strain evidence="8">KLKA75</strain>
    </source>
</reference>
<dbReference type="InterPro" id="IPR050109">
    <property type="entry name" value="HTH-type_TetR-like_transc_reg"/>
</dbReference>
<evidence type="ECO:0000256" key="2">
    <source>
        <dbReference type="ARBA" id="ARBA00023125"/>
    </source>
</evidence>
<keyword evidence="3" id="KW-0804">Transcription</keyword>
<dbReference type="InterPro" id="IPR011075">
    <property type="entry name" value="TetR_C"/>
</dbReference>
<dbReference type="EMBL" id="JBHSIT010000009">
    <property type="protein sequence ID" value="MFC4911332.1"/>
    <property type="molecule type" value="Genomic_DNA"/>
</dbReference>
<feature type="region of interest" description="Disordered" evidence="5">
    <location>
        <begin position="1"/>
        <end position="22"/>
    </location>
</feature>
<sequence>MRNEPVAEGLPAGGGRRQRGTGIRKVPLSRPERRAELFDAVLALLSEVGYERLTMDLVARRARVGKASLYQRWPSKAHLVVAAMERYRPEVPRRDAGSFVEDIRQLLTAYTASWSVLDRGLLIALLEGSRRDPELARLRRERLATPVKDSIEAALDRAVRRGEIPDRVDAGLLADLPFAVIFSHVLVRDENPGPGLVDRFVDGILAPLLDVPNSRDPRT</sequence>
<evidence type="ECO:0000313" key="8">
    <source>
        <dbReference type="Proteomes" id="UP001595872"/>
    </source>
</evidence>
<dbReference type="Pfam" id="PF00440">
    <property type="entry name" value="TetR_N"/>
    <property type="match status" value="1"/>
</dbReference>
<evidence type="ECO:0000256" key="1">
    <source>
        <dbReference type="ARBA" id="ARBA00023015"/>
    </source>
</evidence>
<dbReference type="PANTHER" id="PTHR30055:SF148">
    <property type="entry name" value="TETR-FAMILY TRANSCRIPTIONAL REGULATOR"/>
    <property type="match status" value="1"/>
</dbReference>
<dbReference type="PRINTS" id="PR00455">
    <property type="entry name" value="HTHTETR"/>
</dbReference>
<dbReference type="Proteomes" id="UP001595872">
    <property type="component" value="Unassembled WGS sequence"/>
</dbReference>
<dbReference type="InterPro" id="IPR036271">
    <property type="entry name" value="Tet_transcr_reg_TetR-rel_C_sf"/>
</dbReference>
<dbReference type="Gene3D" id="1.10.357.10">
    <property type="entry name" value="Tetracycline Repressor, domain 2"/>
    <property type="match status" value="1"/>
</dbReference>
<feature type="domain" description="HTH tetR-type" evidence="6">
    <location>
        <begin position="31"/>
        <end position="91"/>
    </location>
</feature>
<dbReference type="SUPFAM" id="SSF46689">
    <property type="entry name" value="Homeodomain-like"/>
    <property type="match status" value="1"/>
</dbReference>
<organism evidence="7 8">
    <name type="scientific">Actinomadura gamaensis</name>
    <dbReference type="NCBI Taxonomy" id="1763541"/>
    <lineage>
        <taxon>Bacteria</taxon>
        <taxon>Bacillati</taxon>
        <taxon>Actinomycetota</taxon>
        <taxon>Actinomycetes</taxon>
        <taxon>Streptosporangiales</taxon>
        <taxon>Thermomonosporaceae</taxon>
        <taxon>Actinomadura</taxon>
    </lineage>
</organism>
<keyword evidence="2 4" id="KW-0238">DNA-binding</keyword>
<proteinExistence type="predicted"/>
<dbReference type="RefSeq" id="WP_378260132.1">
    <property type="nucleotide sequence ID" value="NZ_JBHSIT010000009.1"/>
</dbReference>
<protein>
    <submittedName>
        <fullName evidence="7">TetR/AcrR family transcriptional regulator</fullName>
    </submittedName>
</protein>
<dbReference type="Gene3D" id="1.10.10.60">
    <property type="entry name" value="Homeodomain-like"/>
    <property type="match status" value="1"/>
</dbReference>
<dbReference type="InterPro" id="IPR009057">
    <property type="entry name" value="Homeodomain-like_sf"/>
</dbReference>
<evidence type="ECO:0000256" key="3">
    <source>
        <dbReference type="ARBA" id="ARBA00023163"/>
    </source>
</evidence>
<accession>A0ABV9U8R7</accession>
<keyword evidence="8" id="KW-1185">Reference proteome</keyword>
<dbReference type="InterPro" id="IPR001647">
    <property type="entry name" value="HTH_TetR"/>
</dbReference>
<dbReference type="PROSITE" id="PS01081">
    <property type="entry name" value="HTH_TETR_1"/>
    <property type="match status" value="1"/>
</dbReference>
<dbReference type="InterPro" id="IPR023772">
    <property type="entry name" value="DNA-bd_HTH_TetR-type_CS"/>
</dbReference>
<comment type="caution">
    <text evidence="7">The sequence shown here is derived from an EMBL/GenBank/DDBJ whole genome shotgun (WGS) entry which is preliminary data.</text>
</comment>
<evidence type="ECO:0000256" key="4">
    <source>
        <dbReference type="PROSITE-ProRule" id="PRU00335"/>
    </source>
</evidence>
<evidence type="ECO:0000313" key="7">
    <source>
        <dbReference type="EMBL" id="MFC4911332.1"/>
    </source>
</evidence>
<gene>
    <name evidence="7" type="ORF">ACFPCY_28780</name>
</gene>
<name>A0ABV9U8R7_9ACTN</name>